<feature type="transmembrane region" description="Helical" evidence="1">
    <location>
        <begin position="160"/>
        <end position="182"/>
    </location>
</feature>
<comment type="caution">
    <text evidence="2">The sequence shown here is derived from an EMBL/GenBank/DDBJ whole genome shotgun (WGS) entry which is preliminary data.</text>
</comment>
<organism evidence="2 3">
    <name type="scientific">Methylobacterium oryzihabitans</name>
    <dbReference type="NCBI Taxonomy" id="2499852"/>
    <lineage>
        <taxon>Bacteria</taxon>
        <taxon>Pseudomonadati</taxon>
        <taxon>Pseudomonadota</taxon>
        <taxon>Alphaproteobacteria</taxon>
        <taxon>Hyphomicrobiales</taxon>
        <taxon>Methylobacteriaceae</taxon>
        <taxon>Methylobacterium</taxon>
    </lineage>
</organism>
<dbReference type="Pfam" id="PF06532">
    <property type="entry name" value="NrsF"/>
    <property type="match status" value="1"/>
</dbReference>
<name>A0A437PES8_9HYPH</name>
<keyword evidence="1" id="KW-1133">Transmembrane helix</keyword>
<reference evidence="2 3" key="1">
    <citation type="submission" date="2019-01" db="EMBL/GenBank/DDBJ databases">
        <authorList>
            <person name="Chen W.-M."/>
        </authorList>
    </citation>
    <scope>NUCLEOTIDE SEQUENCE [LARGE SCALE GENOMIC DNA]</scope>
    <source>
        <strain evidence="2 3">TER-1</strain>
    </source>
</reference>
<keyword evidence="1" id="KW-0472">Membrane</keyword>
<keyword evidence="3" id="KW-1185">Reference proteome</keyword>
<dbReference type="Proteomes" id="UP000286997">
    <property type="component" value="Unassembled WGS sequence"/>
</dbReference>
<evidence type="ECO:0000256" key="1">
    <source>
        <dbReference type="SAM" id="Phobius"/>
    </source>
</evidence>
<proteinExistence type="predicted"/>
<feature type="transmembrane region" description="Helical" evidence="1">
    <location>
        <begin position="31"/>
        <end position="52"/>
    </location>
</feature>
<protein>
    <submittedName>
        <fullName evidence="2">DUF1109 domain-containing protein</fullName>
    </submittedName>
</protein>
<dbReference type="AlphaFoldDB" id="A0A437PES8"/>
<accession>A0A437PES8</accession>
<dbReference type="InterPro" id="IPR009495">
    <property type="entry name" value="NrsF"/>
</dbReference>
<sequence>MSEISRHAPLLDALADDLAPVRPLASPLLRALAWFAALAGLALVLLVAAADIGALRQRMAAPDALAAALGAGATALAAACAACLSGVPGRSRWWALLPLPPAILWLGASGVGCLDASPSSVAPDGTGGCAAIILGLSLPLSLLAIVMLRRTCPLRPTLTACLGGLAAAAGAAALLALVHPHAATAADLAVHVVAVALVVAANFAAGGRVLGRAIASAIVLRSPAGRRSMPGAQSGAKAK</sequence>
<feature type="transmembrane region" description="Helical" evidence="1">
    <location>
        <begin position="188"/>
        <end position="211"/>
    </location>
</feature>
<feature type="transmembrane region" description="Helical" evidence="1">
    <location>
        <begin position="125"/>
        <end position="148"/>
    </location>
</feature>
<feature type="transmembrane region" description="Helical" evidence="1">
    <location>
        <begin position="64"/>
        <end position="87"/>
    </location>
</feature>
<gene>
    <name evidence="2" type="ORF">EOE48_05370</name>
</gene>
<dbReference type="EMBL" id="SACP01000003">
    <property type="protein sequence ID" value="RVU20772.1"/>
    <property type="molecule type" value="Genomic_DNA"/>
</dbReference>
<keyword evidence="1" id="KW-0812">Transmembrane</keyword>
<evidence type="ECO:0000313" key="2">
    <source>
        <dbReference type="EMBL" id="RVU20772.1"/>
    </source>
</evidence>
<evidence type="ECO:0000313" key="3">
    <source>
        <dbReference type="Proteomes" id="UP000286997"/>
    </source>
</evidence>
<dbReference type="RefSeq" id="WP_127727746.1">
    <property type="nucleotide sequence ID" value="NZ_SACP01000003.1"/>
</dbReference>